<name>A0AAP0N9I7_LIQFO</name>
<protein>
    <recommendedName>
        <fullName evidence="6">Olee1-like protein</fullName>
    </recommendedName>
</protein>
<dbReference type="EMBL" id="JBBPBK010000016">
    <property type="protein sequence ID" value="KAK9267831.1"/>
    <property type="molecule type" value="Genomic_DNA"/>
</dbReference>
<comment type="caution">
    <text evidence="4">The sequence shown here is derived from an EMBL/GenBank/DDBJ whole genome shotgun (WGS) entry which is preliminary data.</text>
</comment>
<dbReference type="PROSITE" id="PS00925">
    <property type="entry name" value="OLEEI"/>
    <property type="match status" value="1"/>
</dbReference>
<evidence type="ECO:0000313" key="5">
    <source>
        <dbReference type="Proteomes" id="UP001415857"/>
    </source>
</evidence>
<feature type="signal peptide" evidence="3">
    <location>
        <begin position="1"/>
        <end position="24"/>
    </location>
</feature>
<dbReference type="AlphaFoldDB" id="A0AAP0N9I7"/>
<dbReference type="InterPro" id="IPR006041">
    <property type="entry name" value="Pollen_Ole_e1_allergen"/>
</dbReference>
<dbReference type="PANTHER" id="PTHR31614">
    <property type="entry name" value="PROTEIN DOWNSTREAM OF FLC-RELATED"/>
    <property type="match status" value="1"/>
</dbReference>
<evidence type="ECO:0000256" key="2">
    <source>
        <dbReference type="ARBA" id="ARBA00023157"/>
    </source>
</evidence>
<keyword evidence="2" id="KW-1015">Disulfide bond</keyword>
<sequence length="167" mass="18196">MARSAVFLLAAALCFSSLLGSALSNPSHFTVEGLVYCDTCRAQFVTKLSEYMEGAKVRLECRNREGGDLTYSVEGETDKTGTYQLGVDGEHENEVCEIVLVKSSKPDCSEISTDTYTRKASRISLTSNNGMVSGKRLANPLGFMKKEALPECSEVLKELGILSFDTE</sequence>
<keyword evidence="3" id="KW-0732">Signal</keyword>
<dbReference type="PANTHER" id="PTHR31614:SF2">
    <property type="entry name" value="F28N24.16 PROTEIN"/>
    <property type="match status" value="1"/>
</dbReference>
<accession>A0AAP0N9I7</accession>
<proteinExistence type="inferred from homology"/>
<evidence type="ECO:0008006" key="6">
    <source>
        <dbReference type="Google" id="ProtNLM"/>
    </source>
</evidence>
<evidence type="ECO:0000256" key="1">
    <source>
        <dbReference type="ARBA" id="ARBA00010049"/>
    </source>
</evidence>
<comment type="similarity">
    <text evidence="1">Belongs to the Ole e I family.</text>
</comment>
<organism evidence="4 5">
    <name type="scientific">Liquidambar formosana</name>
    <name type="common">Formosan gum</name>
    <dbReference type="NCBI Taxonomy" id="63359"/>
    <lineage>
        <taxon>Eukaryota</taxon>
        <taxon>Viridiplantae</taxon>
        <taxon>Streptophyta</taxon>
        <taxon>Embryophyta</taxon>
        <taxon>Tracheophyta</taxon>
        <taxon>Spermatophyta</taxon>
        <taxon>Magnoliopsida</taxon>
        <taxon>eudicotyledons</taxon>
        <taxon>Gunneridae</taxon>
        <taxon>Pentapetalae</taxon>
        <taxon>Saxifragales</taxon>
        <taxon>Altingiaceae</taxon>
        <taxon>Liquidambar</taxon>
    </lineage>
</organism>
<dbReference type="InterPro" id="IPR006040">
    <property type="entry name" value="Allergen_Ole_e_I_CS"/>
</dbReference>
<evidence type="ECO:0000256" key="3">
    <source>
        <dbReference type="SAM" id="SignalP"/>
    </source>
</evidence>
<gene>
    <name evidence="4" type="ORF">L1049_010267</name>
</gene>
<dbReference type="GO" id="GO:0005615">
    <property type="term" value="C:extracellular space"/>
    <property type="evidence" value="ECO:0007669"/>
    <property type="project" value="InterPro"/>
</dbReference>
<reference evidence="4 5" key="1">
    <citation type="journal article" date="2024" name="Plant J.">
        <title>Genome sequences and population genomics reveal climatic adaptation and genomic divergence between two closely related sweetgum species.</title>
        <authorList>
            <person name="Xu W.Q."/>
            <person name="Ren C.Q."/>
            <person name="Zhang X.Y."/>
            <person name="Comes H.P."/>
            <person name="Liu X.H."/>
            <person name="Li Y.G."/>
            <person name="Kettle C.J."/>
            <person name="Jalonen R."/>
            <person name="Gaisberger H."/>
            <person name="Ma Y.Z."/>
            <person name="Qiu Y.X."/>
        </authorList>
    </citation>
    <scope>NUCLEOTIDE SEQUENCE [LARGE SCALE GENOMIC DNA]</scope>
    <source>
        <strain evidence="4">Hangzhou</strain>
    </source>
</reference>
<dbReference type="Proteomes" id="UP001415857">
    <property type="component" value="Unassembled WGS sequence"/>
</dbReference>
<evidence type="ECO:0000313" key="4">
    <source>
        <dbReference type="EMBL" id="KAK9267831.1"/>
    </source>
</evidence>
<feature type="chain" id="PRO_5042837873" description="Olee1-like protein" evidence="3">
    <location>
        <begin position="25"/>
        <end position="167"/>
    </location>
</feature>
<keyword evidence="5" id="KW-1185">Reference proteome</keyword>
<dbReference type="Pfam" id="PF01190">
    <property type="entry name" value="Pollen_Ole_e_1"/>
    <property type="match status" value="1"/>
</dbReference>